<keyword evidence="6" id="KW-0560">Oxidoreductase</keyword>
<dbReference type="AlphaFoldDB" id="A0A432MKT6"/>
<dbReference type="GO" id="GO:0048038">
    <property type="term" value="F:quinone binding"/>
    <property type="evidence" value="ECO:0007669"/>
    <property type="project" value="UniProtKB-KW"/>
</dbReference>
<proteinExistence type="inferred from homology"/>
<dbReference type="InterPro" id="IPR038354">
    <property type="entry name" value="VKOR_sf"/>
</dbReference>
<evidence type="ECO:0000313" key="13">
    <source>
        <dbReference type="Proteomes" id="UP000280296"/>
    </source>
</evidence>
<evidence type="ECO:0000259" key="11">
    <source>
        <dbReference type="Pfam" id="PF07884"/>
    </source>
</evidence>
<feature type="domain" description="Vitamin K epoxide reductase" evidence="11">
    <location>
        <begin position="26"/>
        <end position="156"/>
    </location>
</feature>
<evidence type="ECO:0000256" key="6">
    <source>
        <dbReference type="ARBA" id="ARBA00023002"/>
    </source>
</evidence>
<dbReference type="EMBL" id="RYZH01000015">
    <property type="protein sequence ID" value="RUL88022.1"/>
    <property type="molecule type" value="Genomic_DNA"/>
</dbReference>
<evidence type="ECO:0000256" key="7">
    <source>
        <dbReference type="ARBA" id="ARBA00023136"/>
    </source>
</evidence>
<dbReference type="GO" id="GO:0016020">
    <property type="term" value="C:membrane"/>
    <property type="evidence" value="ECO:0007669"/>
    <property type="project" value="UniProtKB-SubCell"/>
</dbReference>
<feature type="transmembrane region" description="Helical" evidence="10">
    <location>
        <begin position="135"/>
        <end position="157"/>
    </location>
</feature>
<organism evidence="12 13">
    <name type="scientific">Tautonia sociabilis</name>
    <dbReference type="NCBI Taxonomy" id="2080755"/>
    <lineage>
        <taxon>Bacteria</taxon>
        <taxon>Pseudomonadati</taxon>
        <taxon>Planctomycetota</taxon>
        <taxon>Planctomycetia</taxon>
        <taxon>Isosphaerales</taxon>
        <taxon>Isosphaeraceae</taxon>
        <taxon>Tautonia</taxon>
    </lineage>
</organism>
<gene>
    <name evidence="12" type="ORF">TsocGM_09470</name>
</gene>
<evidence type="ECO:0000256" key="8">
    <source>
        <dbReference type="ARBA" id="ARBA00023157"/>
    </source>
</evidence>
<dbReference type="GO" id="GO:0016491">
    <property type="term" value="F:oxidoreductase activity"/>
    <property type="evidence" value="ECO:0007669"/>
    <property type="project" value="UniProtKB-KW"/>
</dbReference>
<evidence type="ECO:0000256" key="4">
    <source>
        <dbReference type="ARBA" id="ARBA00022719"/>
    </source>
</evidence>
<accession>A0A432MKT6</accession>
<dbReference type="Pfam" id="PF07884">
    <property type="entry name" value="VKOR"/>
    <property type="match status" value="1"/>
</dbReference>
<keyword evidence="13" id="KW-1185">Reference proteome</keyword>
<keyword evidence="9" id="KW-0676">Redox-active center</keyword>
<comment type="similarity">
    <text evidence="2">Belongs to the VKOR family.</text>
</comment>
<dbReference type="Proteomes" id="UP000280296">
    <property type="component" value="Unassembled WGS sequence"/>
</dbReference>
<dbReference type="OrthoDB" id="853192at2"/>
<dbReference type="InterPro" id="IPR012932">
    <property type="entry name" value="VKOR"/>
</dbReference>
<evidence type="ECO:0000256" key="2">
    <source>
        <dbReference type="ARBA" id="ARBA00006214"/>
    </source>
</evidence>
<keyword evidence="7 10" id="KW-0472">Membrane</keyword>
<keyword evidence="8" id="KW-1015">Disulfide bond</keyword>
<comment type="subcellular location">
    <subcellularLocation>
        <location evidence="1">Membrane</location>
        <topology evidence="1">Multi-pass membrane protein</topology>
    </subcellularLocation>
</comment>
<evidence type="ECO:0000256" key="1">
    <source>
        <dbReference type="ARBA" id="ARBA00004141"/>
    </source>
</evidence>
<feature type="transmembrane region" description="Helical" evidence="10">
    <location>
        <begin position="26"/>
        <end position="48"/>
    </location>
</feature>
<name>A0A432MKT6_9BACT</name>
<keyword evidence="5 10" id="KW-1133">Transmembrane helix</keyword>
<evidence type="ECO:0000256" key="3">
    <source>
        <dbReference type="ARBA" id="ARBA00022692"/>
    </source>
</evidence>
<reference evidence="12 13" key="2">
    <citation type="submission" date="2019-01" db="EMBL/GenBank/DDBJ databases">
        <title>Tautonia sociabilis, a novel thermotolerant planctomycete of Isosphaeraceae family, isolated from a 4000 m deep subterranean habitat.</title>
        <authorList>
            <person name="Kovaleva O.L."/>
            <person name="Elcheninov A.G."/>
            <person name="Van Heerden E."/>
            <person name="Toshchakov S.V."/>
            <person name="Novikov A."/>
            <person name="Bonch-Osmolovskaya E.A."/>
            <person name="Kublanov I.V."/>
        </authorList>
    </citation>
    <scope>NUCLEOTIDE SEQUENCE [LARGE SCALE GENOMIC DNA]</scope>
    <source>
        <strain evidence="12 13">GM2012</strain>
    </source>
</reference>
<keyword evidence="4" id="KW-0874">Quinone</keyword>
<evidence type="ECO:0000313" key="12">
    <source>
        <dbReference type="EMBL" id="RUL88022.1"/>
    </source>
</evidence>
<reference evidence="12 13" key="1">
    <citation type="submission" date="2018-12" db="EMBL/GenBank/DDBJ databases">
        <authorList>
            <person name="Toschakov S.V."/>
        </authorList>
    </citation>
    <scope>NUCLEOTIDE SEQUENCE [LARGE SCALE GENOMIC DNA]</scope>
    <source>
        <strain evidence="12 13">GM2012</strain>
    </source>
</reference>
<protein>
    <submittedName>
        <fullName evidence="12">Vitamin K epoxide reductase family protein</fullName>
    </submittedName>
</protein>
<evidence type="ECO:0000256" key="9">
    <source>
        <dbReference type="ARBA" id="ARBA00023284"/>
    </source>
</evidence>
<keyword evidence="3 10" id="KW-0812">Transmembrane</keyword>
<evidence type="ECO:0000256" key="10">
    <source>
        <dbReference type="SAM" id="Phobius"/>
    </source>
</evidence>
<evidence type="ECO:0000256" key="5">
    <source>
        <dbReference type="ARBA" id="ARBA00022989"/>
    </source>
</evidence>
<sequence length="185" mass="19701">METNARVLSRQLRTGSGRFLSNRRTIAGLALGAAGSMGLISLYQMGLIEHLPEPPLPWLDADRVDAAPEAYQRMGLPMPDAALGLVSYGTTVALAAMGGADRTTEQPWIPLAMAAKVGVDAVQAAKLTWEQWAEHRAFCSWCLLAAGLTFAAVPLAIPEARAALRRPGGQADGYEEIAREAGSWT</sequence>
<dbReference type="Gene3D" id="1.20.1440.130">
    <property type="entry name" value="VKOR domain"/>
    <property type="match status" value="1"/>
</dbReference>
<comment type="caution">
    <text evidence="12">The sequence shown here is derived from an EMBL/GenBank/DDBJ whole genome shotgun (WGS) entry which is preliminary data.</text>
</comment>